<accession>A0AA43RIZ3</accession>
<evidence type="ECO:0000313" key="11">
    <source>
        <dbReference type="Proteomes" id="UP001168575"/>
    </source>
</evidence>
<comment type="caution">
    <text evidence="10">The sequence shown here is derived from an EMBL/GenBank/DDBJ whole genome shotgun (WGS) entry which is preliminary data.</text>
</comment>
<dbReference type="SUPFAM" id="SSF102114">
    <property type="entry name" value="Radical SAM enzymes"/>
    <property type="match status" value="1"/>
</dbReference>
<organism evidence="10 11">
    <name type="scientific">Phoenicibacter congonensis</name>
    <dbReference type="NCBI Taxonomy" id="1944646"/>
    <lineage>
        <taxon>Bacteria</taxon>
        <taxon>Bacillati</taxon>
        <taxon>Actinomycetota</taxon>
        <taxon>Coriobacteriia</taxon>
        <taxon>Eggerthellales</taxon>
        <taxon>Eggerthellaceae</taxon>
        <taxon>Phoenicibacter</taxon>
    </lineage>
</organism>
<keyword evidence="5" id="KW-0408">Iron</keyword>
<name>A0AA43RIZ3_9ACTN</name>
<evidence type="ECO:0000259" key="8">
    <source>
        <dbReference type="PROSITE" id="PS50926"/>
    </source>
</evidence>
<evidence type="ECO:0000256" key="5">
    <source>
        <dbReference type="ARBA" id="ARBA00023004"/>
    </source>
</evidence>
<evidence type="ECO:0000256" key="1">
    <source>
        <dbReference type="ARBA" id="ARBA00003234"/>
    </source>
</evidence>
<protein>
    <recommendedName>
        <fullName evidence="7">tRNA-2-methylthio-N(6)-dimethylallyladenosine synthase</fullName>
        <ecNumber evidence="7">2.8.4.3</ecNumber>
    </recommendedName>
</protein>
<dbReference type="AlphaFoldDB" id="A0AA43RIZ3"/>
<dbReference type="EMBL" id="JAUMVS010000232">
    <property type="protein sequence ID" value="MDO4842605.1"/>
    <property type="molecule type" value="Genomic_DNA"/>
</dbReference>
<dbReference type="GO" id="GO:0035597">
    <property type="term" value="F:tRNA-2-methylthio-N(6)-dimethylallyladenosine(37) synthase activity"/>
    <property type="evidence" value="ECO:0007669"/>
    <property type="project" value="UniProtKB-EC"/>
</dbReference>
<dbReference type="GO" id="GO:0046872">
    <property type="term" value="F:metal ion binding"/>
    <property type="evidence" value="ECO:0007669"/>
    <property type="project" value="UniProtKB-KW"/>
</dbReference>
<dbReference type="Pfam" id="PF04055">
    <property type="entry name" value="Radical_SAM"/>
    <property type="match status" value="1"/>
</dbReference>
<evidence type="ECO:0000256" key="6">
    <source>
        <dbReference type="ARBA" id="ARBA00023014"/>
    </source>
</evidence>
<evidence type="ECO:0000256" key="7">
    <source>
        <dbReference type="ARBA" id="ARBA00033765"/>
    </source>
</evidence>
<dbReference type="GO" id="GO:0005829">
    <property type="term" value="C:cytosol"/>
    <property type="evidence" value="ECO:0007669"/>
    <property type="project" value="TreeGrafter"/>
</dbReference>
<evidence type="ECO:0000256" key="3">
    <source>
        <dbReference type="ARBA" id="ARBA00022691"/>
    </source>
</evidence>
<evidence type="ECO:0000256" key="2">
    <source>
        <dbReference type="ARBA" id="ARBA00022485"/>
    </source>
</evidence>
<keyword evidence="4" id="KW-0479">Metal-binding</keyword>
<dbReference type="InterPro" id="IPR007197">
    <property type="entry name" value="rSAM"/>
</dbReference>
<evidence type="ECO:0000313" key="10">
    <source>
        <dbReference type="EMBL" id="MDO4842605.1"/>
    </source>
</evidence>
<dbReference type="PROSITE" id="PS51918">
    <property type="entry name" value="RADICAL_SAM"/>
    <property type="match status" value="1"/>
</dbReference>
<feature type="non-terminal residue" evidence="10">
    <location>
        <position position="1"/>
    </location>
</feature>
<dbReference type="PANTHER" id="PTHR43020:SF2">
    <property type="entry name" value="MITOCHONDRIAL TRNA METHYLTHIOTRANSFERASE CDK5RAP1"/>
    <property type="match status" value="1"/>
</dbReference>
<dbReference type="GO" id="GO:0051539">
    <property type="term" value="F:4 iron, 4 sulfur cluster binding"/>
    <property type="evidence" value="ECO:0007669"/>
    <property type="project" value="UniProtKB-KW"/>
</dbReference>
<dbReference type="PROSITE" id="PS50926">
    <property type="entry name" value="TRAM"/>
    <property type="match status" value="1"/>
</dbReference>
<dbReference type="InterPro" id="IPR058240">
    <property type="entry name" value="rSAM_sf"/>
</dbReference>
<keyword evidence="6" id="KW-0411">Iron-sulfur</keyword>
<dbReference type="EC" id="2.8.4.3" evidence="7"/>
<proteinExistence type="predicted"/>
<dbReference type="InterPro" id="IPR002792">
    <property type="entry name" value="TRAM_dom"/>
</dbReference>
<feature type="domain" description="Radical SAM core" evidence="9">
    <location>
        <begin position="1"/>
        <end position="112"/>
    </location>
</feature>
<keyword evidence="2" id="KW-0004">4Fe-4S</keyword>
<feature type="domain" description="TRAM" evidence="8">
    <location>
        <begin position="115"/>
        <end position="182"/>
    </location>
</feature>
<sequence length="182" mass="20513">LPIQCGSNKVLKDMNRKYTREQYMELVYKLKSVRPDIALSTDIIVGFPTETEEDFEATMEAVREVKYASAFTFIYSKRKGTPAAKMENCSTKEEIQDRFERLADLVADCAHDFNEPYAGKAVKALIEGTSKKDENILRGVSAHSQVVHAPIEPGKTVNDYLGKIIDVKVDEAKTWYLKGSII</sequence>
<reference evidence="10" key="1">
    <citation type="submission" date="2023-07" db="EMBL/GenBank/DDBJ databases">
        <title>Between Cages and Wild: Unraveling the Impact of Captivity on Animal Microbiomes and Antimicrobial Resistance.</title>
        <authorList>
            <person name="Schmartz G.P."/>
            <person name="Rehner J."/>
            <person name="Schuff M.J."/>
            <person name="Becker S.L."/>
            <person name="Kravczyk M."/>
            <person name="Gurevich A."/>
            <person name="Francke R."/>
            <person name="Mueller R."/>
            <person name="Keller V."/>
            <person name="Keller A."/>
        </authorList>
    </citation>
    <scope>NUCLEOTIDE SEQUENCE</scope>
    <source>
        <strain evidence="10">S12M_St_49</strain>
    </source>
</reference>
<gene>
    <name evidence="10" type="ORF">Q3982_08035</name>
</gene>
<dbReference type="PANTHER" id="PTHR43020">
    <property type="entry name" value="CDK5 REGULATORY SUBUNIT-ASSOCIATED PROTEIN 1"/>
    <property type="match status" value="1"/>
</dbReference>
<evidence type="ECO:0000259" key="9">
    <source>
        <dbReference type="PROSITE" id="PS51918"/>
    </source>
</evidence>
<comment type="function">
    <text evidence="1">Catalyzes the methylthiolation of N6-(dimethylallyl)adenosine (i(6)A), leading to the formation of 2-methylthio-N6-(dimethylallyl)adenosine (ms(2)i(6)A) at position 37 in tRNAs that read codons beginning with uridine.</text>
</comment>
<dbReference type="Proteomes" id="UP001168575">
    <property type="component" value="Unassembled WGS sequence"/>
</dbReference>
<keyword evidence="11" id="KW-1185">Reference proteome</keyword>
<dbReference type="Gene3D" id="3.80.30.20">
    <property type="entry name" value="tm_1862 like domain"/>
    <property type="match status" value="1"/>
</dbReference>
<dbReference type="InterPro" id="IPR023404">
    <property type="entry name" value="rSAM_horseshoe"/>
</dbReference>
<keyword evidence="3" id="KW-0949">S-adenosyl-L-methionine</keyword>
<evidence type="ECO:0000256" key="4">
    <source>
        <dbReference type="ARBA" id="ARBA00022723"/>
    </source>
</evidence>